<protein>
    <recommendedName>
        <fullName evidence="3">tRNA/rRNA methyltransferase SpoU type domain-containing protein</fullName>
    </recommendedName>
</protein>
<dbReference type="GO" id="GO:0008173">
    <property type="term" value="F:RNA methyltransferase activity"/>
    <property type="evidence" value="ECO:0007669"/>
    <property type="project" value="InterPro"/>
</dbReference>
<reference evidence="4 5" key="1">
    <citation type="submission" date="2016-09" db="EMBL/GenBank/DDBJ databases">
        <title>Genome-resolved meta-omics ties microbial dynamics to process performance in biotechnology for thiocyanate degradation.</title>
        <authorList>
            <person name="Kantor R.S."/>
            <person name="Huddy R.J."/>
            <person name="Iyer R."/>
            <person name="Thomas B.C."/>
            <person name="Brown C.T."/>
            <person name="Anantharaman K."/>
            <person name="Tringe S."/>
            <person name="Hettich R.L."/>
            <person name="Harrison S.T."/>
            <person name="Banfield J.F."/>
        </authorList>
    </citation>
    <scope>NUCLEOTIDE SEQUENCE [LARGE SCALE GENOMIC DNA]</scope>
    <source>
        <strain evidence="4">59-99</strain>
    </source>
</reference>
<dbReference type="GO" id="GO:0005829">
    <property type="term" value="C:cytosol"/>
    <property type="evidence" value="ECO:0007669"/>
    <property type="project" value="TreeGrafter"/>
</dbReference>
<dbReference type="InterPro" id="IPR029026">
    <property type="entry name" value="tRNA_m1G_MTases_N"/>
</dbReference>
<keyword evidence="1" id="KW-0489">Methyltransferase</keyword>
<evidence type="ECO:0000259" key="3">
    <source>
        <dbReference type="Pfam" id="PF00588"/>
    </source>
</evidence>
<dbReference type="InterPro" id="IPR004441">
    <property type="entry name" value="rRNA_MeTrfase_TrmH"/>
</dbReference>
<dbReference type="EMBL" id="MKVH01000008">
    <property type="protein sequence ID" value="OJX60013.1"/>
    <property type="molecule type" value="Genomic_DNA"/>
</dbReference>
<dbReference type="InterPro" id="IPR029028">
    <property type="entry name" value="Alpha/beta_knot_MTases"/>
</dbReference>
<evidence type="ECO:0000313" key="5">
    <source>
        <dbReference type="Proteomes" id="UP000184233"/>
    </source>
</evidence>
<gene>
    <name evidence="4" type="ORF">BGO89_08470</name>
</gene>
<feature type="domain" description="tRNA/rRNA methyltransferase SpoU type" evidence="3">
    <location>
        <begin position="109"/>
        <end position="248"/>
    </location>
</feature>
<dbReference type="Pfam" id="PF00588">
    <property type="entry name" value="SpoU_methylase"/>
    <property type="match status" value="1"/>
</dbReference>
<dbReference type="InterPro" id="IPR029064">
    <property type="entry name" value="Ribosomal_eL30-like_sf"/>
</dbReference>
<sequence>MTTFDDHHSAFDIIRDLRQMPERPLRMGYALTEGRTAVRMLLASGHGPVTLFADEAEYSLIDVMPSDAAYHPTTEEQLTRILGFRPHSAIIALVPVPEVIAVDELPFPVLALNDVSDAINVGAIVRSAVGLGIRSIAVDGGCSDPFLRRAVRTSMGCCFHASVGKIDDLSRFLRDVRGEGRRVAALEQGPDARPLHEAGCRPDVLVVGNEGHGIRPHILSVCDVRLEIPMDLADTSLNVGAATSIALWELWGRHGRG</sequence>
<dbReference type="PANTHER" id="PTHR46429">
    <property type="entry name" value="23S RRNA (GUANOSINE-2'-O-)-METHYLTRANSFERASE RLMB"/>
    <property type="match status" value="1"/>
</dbReference>
<dbReference type="SUPFAM" id="SSF55315">
    <property type="entry name" value="L30e-like"/>
    <property type="match status" value="1"/>
</dbReference>
<evidence type="ECO:0000256" key="2">
    <source>
        <dbReference type="ARBA" id="ARBA00022679"/>
    </source>
</evidence>
<dbReference type="STRING" id="1895771.BGO89_08470"/>
<dbReference type="PANTHER" id="PTHR46429:SF2">
    <property type="entry name" value="TRNA_RRNA METHYLTRANSFERASE"/>
    <property type="match status" value="1"/>
</dbReference>
<dbReference type="AlphaFoldDB" id="A0A1M3L3T0"/>
<dbReference type="GO" id="GO:0003723">
    <property type="term" value="F:RNA binding"/>
    <property type="evidence" value="ECO:0007669"/>
    <property type="project" value="InterPro"/>
</dbReference>
<dbReference type="GO" id="GO:0032259">
    <property type="term" value="P:methylation"/>
    <property type="evidence" value="ECO:0007669"/>
    <property type="project" value="UniProtKB-KW"/>
</dbReference>
<name>A0A1M3L3T0_9BACT</name>
<proteinExistence type="predicted"/>
<dbReference type="Proteomes" id="UP000184233">
    <property type="component" value="Unassembled WGS sequence"/>
</dbReference>
<accession>A0A1M3L3T0</accession>
<dbReference type="InterPro" id="IPR001537">
    <property type="entry name" value="SpoU_MeTrfase"/>
</dbReference>
<dbReference type="SUPFAM" id="SSF75217">
    <property type="entry name" value="alpha/beta knot"/>
    <property type="match status" value="1"/>
</dbReference>
<evidence type="ECO:0000256" key="1">
    <source>
        <dbReference type="ARBA" id="ARBA00022603"/>
    </source>
</evidence>
<dbReference type="CDD" id="cd18095">
    <property type="entry name" value="SpoU-like_rRNA-MTase"/>
    <property type="match status" value="1"/>
</dbReference>
<dbReference type="Gene3D" id="3.40.1280.10">
    <property type="match status" value="1"/>
</dbReference>
<dbReference type="GO" id="GO:0006396">
    <property type="term" value="P:RNA processing"/>
    <property type="evidence" value="ECO:0007669"/>
    <property type="project" value="InterPro"/>
</dbReference>
<comment type="caution">
    <text evidence="4">The sequence shown here is derived from an EMBL/GenBank/DDBJ whole genome shotgun (WGS) entry which is preliminary data.</text>
</comment>
<organism evidence="4 5">
    <name type="scientific">Candidatus Kapaibacterium thiocyanatum</name>
    <dbReference type="NCBI Taxonomy" id="1895771"/>
    <lineage>
        <taxon>Bacteria</taxon>
        <taxon>Pseudomonadati</taxon>
        <taxon>Candidatus Kapaibacteriota</taxon>
        <taxon>Candidatus Kapaibacteriia</taxon>
        <taxon>Candidatus Kapaibacteriales</taxon>
        <taxon>Candidatus Kapaibacteriaceae</taxon>
        <taxon>Candidatus Kapaibacterium</taxon>
    </lineage>
</organism>
<keyword evidence="2" id="KW-0808">Transferase</keyword>
<evidence type="ECO:0000313" key="4">
    <source>
        <dbReference type="EMBL" id="OJX60013.1"/>
    </source>
</evidence>